<gene>
    <name evidence="5" type="ORF">K435DRAFT_660183</name>
</gene>
<sequence>MPDIEPFIGDGTNSKENPHDFLRKWQLAMLSRKGEDKDKIATFKLFCSVGSAADTWFKELGDADKSSMTAFEAAFGTRWPLVEATKKTSAEYEVELLGHKLEEKDVGKKVEVYGREVFTHVAWAEQVRLLVVGAGVDPTKASIYLGQVRQNLPDVLQDELKGSYENWDAYLKAVRELPSDIVLRIARRLREAQAEKQAIANQLAQLKNARLPQIPASPTAGIRRAMATTSIDDIPQPPRFGRTGVNQNFLYQRVVAQNATTFPDLPSLTTQEKTELRQRIDSIPIQPDTPAGQTAYQAQVASWEQQHGRSTRVDHTKPYPLTPGTAPACSGECFKCGTHGHISRECALPRNNWLPDRERAWRRLCFMHLTAFQRNQVQSINLVIIGASDVESGNGEGPSA</sequence>
<dbReference type="OrthoDB" id="2678560at2759"/>
<keyword evidence="2" id="KW-0862">Zinc</keyword>
<evidence type="ECO:0000256" key="1">
    <source>
        <dbReference type="ARBA" id="ARBA00022664"/>
    </source>
</evidence>
<dbReference type="Proteomes" id="UP000297245">
    <property type="component" value="Unassembled WGS sequence"/>
</dbReference>
<dbReference type="PROSITE" id="PS50158">
    <property type="entry name" value="ZF_CCHC"/>
    <property type="match status" value="1"/>
</dbReference>
<dbReference type="Pfam" id="PF00098">
    <property type="entry name" value="zf-CCHC"/>
    <property type="match status" value="1"/>
</dbReference>
<dbReference type="GO" id="GO:0006397">
    <property type="term" value="P:mRNA processing"/>
    <property type="evidence" value="ECO:0007669"/>
    <property type="project" value="UniProtKB-KW"/>
</dbReference>
<dbReference type="SUPFAM" id="SSF57756">
    <property type="entry name" value="Retrovirus zinc finger-like domains"/>
    <property type="match status" value="1"/>
</dbReference>
<dbReference type="InterPro" id="IPR001878">
    <property type="entry name" value="Znf_CCHC"/>
</dbReference>
<dbReference type="GO" id="GO:0003676">
    <property type="term" value="F:nucleic acid binding"/>
    <property type="evidence" value="ECO:0007669"/>
    <property type="project" value="InterPro"/>
</dbReference>
<keyword evidence="6" id="KW-1185">Reference proteome</keyword>
<dbReference type="InterPro" id="IPR036875">
    <property type="entry name" value="Znf_CCHC_sf"/>
</dbReference>
<evidence type="ECO:0000259" key="4">
    <source>
        <dbReference type="PROSITE" id="PS50158"/>
    </source>
</evidence>
<keyword evidence="1" id="KW-0507">mRNA processing</keyword>
<keyword evidence="2" id="KW-0479">Metal-binding</keyword>
<accession>A0A4S8M8R7</accession>
<keyword evidence="2" id="KW-0863">Zinc-finger</keyword>
<proteinExistence type="predicted"/>
<name>A0A4S8M8R7_DENBC</name>
<dbReference type="GO" id="GO:0008270">
    <property type="term" value="F:zinc ion binding"/>
    <property type="evidence" value="ECO:0007669"/>
    <property type="project" value="UniProtKB-KW"/>
</dbReference>
<dbReference type="EMBL" id="ML179130">
    <property type="protein sequence ID" value="THU98762.1"/>
    <property type="molecule type" value="Genomic_DNA"/>
</dbReference>
<evidence type="ECO:0000313" key="6">
    <source>
        <dbReference type="Proteomes" id="UP000297245"/>
    </source>
</evidence>
<feature type="domain" description="CCHC-type" evidence="4">
    <location>
        <begin position="333"/>
        <end position="346"/>
    </location>
</feature>
<dbReference type="AlphaFoldDB" id="A0A4S8M8R7"/>
<protein>
    <recommendedName>
        <fullName evidence="4">CCHC-type domain-containing protein</fullName>
    </recommendedName>
</protein>
<evidence type="ECO:0000256" key="3">
    <source>
        <dbReference type="SAM" id="Coils"/>
    </source>
</evidence>
<evidence type="ECO:0000313" key="5">
    <source>
        <dbReference type="EMBL" id="THU98762.1"/>
    </source>
</evidence>
<keyword evidence="3" id="KW-0175">Coiled coil</keyword>
<evidence type="ECO:0000256" key="2">
    <source>
        <dbReference type="PROSITE-ProRule" id="PRU00047"/>
    </source>
</evidence>
<reference evidence="5 6" key="1">
    <citation type="journal article" date="2019" name="Nat. Ecol. Evol.">
        <title>Megaphylogeny resolves global patterns of mushroom evolution.</title>
        <authorList>
            <person name="Varga T."/>
            <person name="Krizsan K."/>
            <person name="Foldi C."/>
            <person name="Dima B."/>
            <person name="Sanchez-Garcia M."/>
            <person name="Sanchez-Ramirez S."/>
            <person name="Szollosi G.J."/>
            <person name="Szarkandi J.G."/>
            <person name="Papp V."/>
            <person name="Albert L."/>
            <person name="Andreopoulos W."/>
            <person name="Angelini C."/>
            <person name="Antonin V."/>
            <person name="Barry K.W."/>
            <person name="Bougher N.L."/>
            <person name="Buchanan P."/>
            <person name="Buyck B."/>
            <person name="Bense V."/>
            <person name="Catcheside P."/>
            <person name="Chovatia M."/>
            <person name="Cooper J."/>
            <person name="Damon W."/>
            <person name="Desjardin D."/>
            <person name="Finy P."/>
            <person name="Geml J."/>
            <person name="Haridas S."/>
            <person name="Hughes K."/>
            <person name="Justo A."/>
            <person name="Karasinski D."/>
            <person name="Kautmanova I."/>
            <person name="Kiss B."/>
            <person name="Kocsube S."/>
            <person name="Kotiranta H."/>
            <person name="LaButti K.M."/>
            <person name="Lechner B.E."/>
            <person name="Liimatainen K."/>
            <person name="Lipzen A."/>
            <person name="Lukacs Z."/>
            <person name="Mihaltcheva S."/>
            <person name="Morgado L.N."/>
            <person name="Niskanen T."/>
            <person name="Noordeloos M.E."/>
            <person name="Ohm R.A."/>
            <person name="Ortiz-Santana B."/>
            <person name="Ovrebo C."/>
            <person name="Racz N."/>
            <person name="Riley R."/>
            <person name="Savchenko A."/>
            <person name="Shiryaev A."/>
            <person name="Soop K."/>
            <person name="Spirin V."/>
            <person name="Szebenyi C."/>
            <person name="Tomsovsky M."/>
            <person name="Tulloss R.E."/>
            <person name="Uehling J."/>
            <person name="Grigoriev I.V."/>
            <person name="Vagvolgyi C."/>
            <person name="Papp T."/>
            <person name="Martin F.M."/>
            <person name="Miettinen O."/>
            <person name="Hibbett D.S."/>
            <person name="Nagy L.G."/>
        </authorList>
    </citation>
    <scope>NUCLEOTIDE SEQUENCE [LARGE SCALE GENOMIC DNA]</scope>
    <source>
        <strain evidence="5 6">CBS 962.96</strain>
    </source>
</reference>
<feature type="coiled-coil region" evidence="3">
    <location>
        <begin position="182"/>
        <end position="209"/>
    </location>
</feature>
<organism evidence="5 6">
    <name type="scientific">Dendrothele bispora (strain CBS 962.96)</name>
    <dbReference type="NCBI Taxonomy" id="1314807"/>
    <lineage>
        <taxon>Eukaryota</taxon>
        <taxon>Fungi</taxon>
        <taxon>Dikarya</taxon>
        <taxon>Basidiomycota</taxon>
        <taxon>Agaricomycotina</taxon>
        <taxon>Agaricomycetes</taxon>
        <taxon>Agaricomycetidae</taxon>
        <taxon>Agaricales</taxon>
        <taxon>Agaricales incertae sedis</taxon>
        <taxon>Dendrothele</taxon>
    </lineage>
</organism>